<reference evidence="3 4" key="1">
    <citation type="submission" date="2020-04" db="EMBL/GenBank/DDBJ databases">
        <title>Perkinsus olseni comparative genomics.</title>
        <authorList>
            <person name="Bogema D.R."/>
        </authorList>
    </citation>
    <scope>NUCLEOTIDE SEQUENCE [LARGE SCALE GENOMIC DNA]</scope>
    <source>
        <strain evidence="3">00978-12</strain>
    </source>
</reference>
<keyword evidence="2" id="KW-0732">Signal</keyword>
<feature type="signal peptide" evidence="2">
    <location>
        <begin position="1"/>
        <end position="18"/>
    </location>
</feature>
<protein>
    <submittedName>
        <fullName evidence="3">Uncharacterized protein</fullName>
    </submittedName>
</protein>
<comment type="caution">
    <text evidence="3">The sequence shown here is derived from an EMBL/GenBank/DDBJ whole genome shotgun (WGS) entry which is preliminary data.</text>
</comment>
<feature type="compositionally biased region" description="Low complexity" evidence="1">
    <location>
        <begin position="687"/>
        <end position="696"/>
    </location>
</feature>
<feature type="compositionally biased region" description="Polar residues" evidence="1">
    <location>
        <begin position="728"/>
        <end position="738"/>
    </location>
</feature>
<dbReference type="AlphaFoldDB" id="A0A7J6P1U5"/>
<sequence length="895" mass="99245">MPIPVILLLLGALRSGTAEKNLTPVLKDEVPSGIYKAKSPGNVCPTIPRLTDFEVRVWERDGWQVATVKAAVDGTLVPMKSANRLAWYGKSMTQDIKSNFDLEAYDVVDDKKKCFRFVGNPGEAAMSAAGEFIQDLYHRTGSVQLTQPHSDFAFCKTSSGLMVGLGIVRKDGQRFKDFKNIVELEGPETPEVPSEADDVDPSPTPPSASDKKKELPYQPAVKDDLLTGVYTPVKPGRVCRTVPQLTDFKVKVWESDGELVALAEAEVGKKPVLMSAPNRLAWYSKSRAYKIDLTPFDLKVKKCFRFVAQTQHGISEAGRFVRDLYERLEKVKLKQPMTNIGFCRTPEGLMVGLGTDKRTDHLTSFHHAVFLRRTKTSVKPKERGGAVPPVLATFSDREKQRIFTPVTRSQLPSGTYKARKQDEGRTCRTIQSLTGFELKVWERDGEQVARVEAKVGEESIKMSKEYRLVWYDQSFTKKLDLEYYDLPDTAGQCFHFMADERRGAEAVGGFIRQLYNRTGKDVPKQPTKELVFCNAFRGLYAVIGMERSKNMVTDFTNIIRLSKPERKENPDKMDGLAVTPRTSSSSTKRKKEAVKEDVKVVKKQRVDSGKTKGAGLSSAAIVSPPTESYNSVRLSGPGRKENPGEMDALDVTPRTSSSSSKRKEEAIEEDVKVVKKQRVDSGKAKGAGHSSAAIASPPDALPADKLPKPSRGEASYPHSHLPRGKNPPFTQTVPSSDEASADNRKMLDEKEREAEPNSEACVPSSEILPDGDYVAFYSATRIDVGVTKSQKAGGRMVRLDLKNSKKLKKEFTGEASMLADGCLQLDLVDNWSLGFFSLRAFLEQNLFSPDWVRICPMPEAFWSLVLSPLHTDDDEDDNKTAESVALPLTKVTGAH</sequence>
<feature type="compositionally biased region" description="Basic and acidic residues" evidence="1">
    <location>
        <begin position="741"/>
        <end position="755"/>
    </location>
</feature>
<dbReference type="Proteomes" id="UP000541610">
    <property type="component" value="Unassembled WGS sequence"/>
</dbReference>
<dbReference type="EMBL" id="JABANP010000106">
    <property type="protein sequence ID" value="KAF4690124.1"/>
    <property type="molecule type" value="Genomic_DNA"/>
</dbReference>
<feature type="compositionally biased region" description="Basic and acidic residues" evidence="1">
    <location>
        <begin position="661"/>
        <end position="683"/>
    </location>
</feature>
<feature type="region of interest" description="Disordered" evidence="1">
    <location>
        <begin position="186"/>
        <end position="215"/>
    </location>
</feature>
<evidence type="ECO:0000313" key="3">
    <source>
        <dbReference type="EMBL" id="KAF4690124.1"/>
    </source>
</evidence>
<evidence type="ECO:0000256" key="1">
    <source>
        <dbReference type="SAM" id="MobiDB-lite"/>
    </source>
</evidence>
<gene>
    <name evidence="3" type="ORF">FOZ60_000580</name>
</gene>
<feature type="chain" id="PRO_5029457074" evidence="2">
    <location>
        <begin position="19"/>
        <end position="895"/>
    </location>
</feature>
<feature type="compositionally biased region" description="Basic and acidic residues" evidence="1">
    <location>
        <begin position="593"/>
        <end position="610"/>
    </location>
</feature>
<evidence type="ECO:0000313" key="4">
    <source>
        <dbReference type="Proteomes" id="UP000541610"/>
    </source>
</evidence>
<proteinExistence type="predicted"/>
<evidence type="ECO:0000256" key="2">
    <source>
        <dbReference type="SAM" id="SignalP"/>
    </source>
</evidence>
<organism evidence="3 4">
    <name type="scientific">Perkinsus olseni</name>
    <name type="common">Perkinsus atlanticus</name>
    <dbReference type="NCBI Taxonomy" id="32597"/>
    <lineage>
        <taxon>Eukaryota</taxon>
        <taxon>Sar</taxon>
        <taxon>Alveolata</taxon>
        <taxon>Perkinsozoa</taxon>
        <taxon>Perkinsea</taxon>
        <taxon>Perkinsida</taxon>
        <taxon>Perkinsidae</taxon>
        <taxon>Perkinsus</taxon>
    </lineage>
</organism>
<name>A0A7J6P1U5_PEROL</name>
<feature type="region of interest" description="Disordered" evidence="1">
    <location>
        <begin position="566"/>
        <end position="762"/>
    </location>
</feature>
<accession>A0A7J6P1U5</accession>